<feature type="non-terminal residue" evidence="1">
    <location>
        <position position="345"/>
    </location>
</feature>
<dbReference type="Gene3D" id="3.40.50.1110">
    <property type="entry name" value="SGNH hydrolase"/>
    <property type="match status" value="1"/>
</dbReference>
<dbReference type="InterPro" id="IPR013320">
    <property type="entry name" value="ConA-like_dom_sf"/>
</dbReference>
<evidence type="ECO:0000313" key="1">
    <source>
        <dbReference type="EMBL" id="KKK52998.1"/>
    </source>
</evidence>
<sequence>GTDADGKTTYGDSLQALTAWLAIEDDDKLTGRGAGNMSFTGTWSNTFAYGIGKTSSTQNDTVEFTVHGSSIYIGSIINEGAGTFEVLIDDVSTANITADAGWKQANSGLKYHPILLVYTGYSDDDHTVKLKVTSVGDPIFIDWAAGDAGADGYTQNVFVGNTLHMNATGYTLGSPFNQGGDTAVSQYNTIASDIVTTLSDAGLEVVYIDADSYYDLGTDVDTDNIHPNATGHGHLADAYIASINSVYNAGNLLQGTPSTFPSSTSGQAGSARTFDGSTNYMDVSKRIQFDSGNTSVEGWFKTNTDTTGVKDQIWMSGDEGGNQTKLEVYLLNNKLTAIWSDSGGT</sequence>
<protein>
    <recommendedName>
        <fullName evidence="2">SGNH hydrolase-type esterase domain-containing protein</fullName>
    </recommendedName>
</protein>
<dbReference type="Gene3D" id="2.60.120.200">
    <property type="match status" value="1"/>
</dbReference>
<reference evidence="1" key="1">
    <citation type="journal article" date="2015" name="Nature">
        <title>Complex archaea that bridge the gap between prokaryotes and eukaryotes.</title>
        <authorList>
            <person name="Spang A."/>
            <person name="Saw J.H."/>
            <person name="Jorgensen S.L."/>
            <person name="Zaremba-Niedzwiedzka K."/>
            <person name="Martijn J."/>
            <person name="Lind A.E."/>
            <person name="van Eijk R."/>
            <person name="Schleper C."/>
            <person name="Guy L."/>
            <person name="Ettema T.J."/>
        </authorList>
    </citation>
    <scope>NUCLEOTIDE SEQUENCE</scope>
</reference>
<dbReference type="InterPro" id="IPR036514">
    <property type="entry name" value="SGNH_hydro_sf"/>
</dbReference>
<dbReference type="SUPFAM" id="SSF52266">
    <property type="entry name" value="SGNH hydrolase"/>
    <property type="match status" value="1"/>
</dbReference>
<accession>A0A0F8W8Q7</accession>
<proteinExistence type="predicted"/>
<dbReference type="SUPFAM" id="SSF49899">
    <property type="entry name" value="Concanavalin A-like lectins/glucanases"/>
    <property type="match status" value="1"/>
</dbReference>
<comment type="caution">
    <text evidence="1">The sequence shown here is derived from an EMBL/GenBank/DDBJ whole genome shotgun (WGS) entry which is preliminary data.</text>
</comment>
<evidence type="ECO:0008006" key="2">
    <source>
        <dbReference type="Google" id="ProtNLM"/>
    </source>
</evidence>
<dbReference type="Gene3D" id="2.60.120.260">
    <property type="entry name" value="Galactose-binding domain-like"/>
    <property type="match status" value="1"/>
</dbReference>
<organism evidence="1">
    <name type="scientific">marine sediment metagenome</name>
    <dbReference type="NCBI Taxonomy" id="412755"/>
    <lineage>
        <taxon>unclassified sequences</taxon>
        <taxon>metagenomes</taxon>
        <taxon>ecological metagenomes</taxon>
    </lineage>
</organism>
<feature type="non-terminal residue" evidence="1">
    <location>
        <position position="1"/>
    </location>
</feature>
<dbReference type="EMBL" id="LAZR01066730">
    <property type="protein sequence ID" value="KKK52998.1"/>
    <property type="molecule type" value="Genomic_DNA"/>
</dbReference>
<gene>
    <name evidence="1" type="ORF">LCGC14_3099190</name>
</gene>
<name>A0A0F8W8Q7_9ZZZZ</name>
<dbReference type="AlphaFoldDB" id="A0A0F8W8Q7"/>